<dbReference type="Gene3D" id="3.40.50.1820">
    <property type="entry name" value="alpha/beta hydrolase"/>
    <property type="match status" value="1"/>
</dbReference>
<dbReference type="SUPFAM" id="SSF53474">
    <property type="entry name" value="alpha/beta-Hydrolases"/>
    <property type="match status" value="1"/>
</dbReference>
<dbReference type="InterPro" id="IPR029058">
    <property type="entry name" value="AB_hydrolase_fold"/>
</dbReference>
<organism evidence="3 4">
    <name type="scientific">Mycolicibacterium parafortuitum</name>
    <name type="common">Mycobacterium parafortuitum</name>
    <dbReference type="NCBI Taxonomy" id="39692"/>
    <lineage>
        <taxon>Bacteria</taxon>
        <taxon>Bacillati</taxon>
        <taxon>Actinomycetota</taxon>
        <taxon>Actinomycetes</taxon>
        <taxon>Mycobacteriales</taxon>
        <taxon>Mycobacteriaceae</taxon>
        <taxon>Mycolicibacterium</taxon>
    </lineage>
</organism>
<evidence type="ECO:0000259" key="2">
    <source>
        <dbReference type="Pfam" id="PF12697"/>
    </source>
</evidence>
<protein>
    <submittedName>
        <fullName evidence="3">Putative peptidase S33 family protein [Kitasatospora setae KM-6054]</fullName>
    </submittedName>
</protein>
<name>A0A375YPH3_MYCPF</name>
<sequence length="270" mass="28205">MNSPARPDTAAATEILPVDDTGPAAGRTVVLLHARPTDRSMWSAHLQEFAAAGVRAIAVDLPGYGDAAGRTVDPWSAVPETLAARGDRRCVLVGNSLGALVALQVAAVNPELVEGLVALGYRPHDQPPSAMLQAAWDQEKAALARGDVDGAVRAGVTAWTAPSTPEATKTLVARMLRNNVERRNRNGEPTTGADPLQRPGGLRSVHVPALVAVGALDMPDFFDGGEALARELGAGPLVVVPGAAHLVPLDQPAAFRRLVLDFLDSLEGRE</sequence>
<evidence type="ECO:0000313" key="3">
    <source>
        <dbReference type="EMBL" id="SRX83067.1"/>
    </source>
</evidence>
<feature type="region of interest" description="Disordered" evidence="1">
    <location>
        <begin position="180"/>
        <end position="200"/>
    </location>
</feature>
<keyword evidence="4" id="KW-1185">Reference proteome</keyword>
<dbReference type="AlphaFoldDB" id="A0A375YPH3"/>
<dbReference type="EMBL" id="UEGS01000001">
    <property type="protein sequence ID" value="SRX83067.1"/>
    <property type="molecule type" value="Genomic_DNA"/>
</dbReference>
<dbReference type="Pfam" id="PF12697">
    <property type="entry name" value="Abhydrolase_6"/>
    <property type="match status" value="1"/>
</dbReference>
<accession>A0A375YPH3</accession>
<dbReference type="GO" id="GO:0003824">
    <property type="term" value="F:catalytic activity"/>
    <property type="evidence" value="ECO:0007669"/>
    <property type="project" value="InterPro"/>
</dbReference>
<evidence type="ECO:0000313" key="4">
    <source>
        <dbReference type="Proteomes" id="UP000252008"/>
    </source>
</evidence>
<gene>
    <name evidence="3" type="ORF">MPP7335_04838</name>
</gene>
<dbReference type="Proteomes" id="UP000252008">
    <property type="component" value="Unassembled WGS sequence"/>
</dbReference>
<dbReference type="PANTHER" id="PTHR43798">
    <property type="entry name" value="MONOACYLGLYCEROL LIPASE"/>
    <property type="match status" value="1"/>
</dbReference>
<dbReference type="STRING" id="39692.BST38_14495"/>
<dbReference type="InterPro" id="IPR050266">
    <property type="entry name" value="AB_hydrolase_sf"/>
</dbReference>
<proteinExistence type="predicted"/>
<dbReference type="PRINTS" id="PR00412">
    <property type="entry name" value="EPOXHYDRLASE"/>
</dbReference>
<reference evidence="3 4" key="1">
    <citation type="submission" date="2018-05" db="EMBL/GenBank/DDBJ databases">
        <authorList>
            <consortium name="IHU Genomes"/>
        </authorList>
    </citation>
    <scope>NUCLEOTIDE SEQUENCE [LARGE SCALE GENOMIC DNA]</scope>
    <source>
        <strain evidence="3 4">P7335</strain>
    </source>
</reference>
<dbReference type="RefSeq" id="WP_083144017.1">
    <property type="nucleotide sequence ID" value="NZ_MVID01000011.1"/>
</dbReference>
<feature type="domain" description="AB hydrolase-1" evidence="2">
    <location>
        <begin position="29"/>
        <end position="257"/>
    </location>
</feature>
<evidence type="ECO:0000256" key="1">
    <source>
        <dbReference type="SAM" id="MobiDB-lite"/>
    </source>
</evidence>
<dbReference type="InterPro" id="IPR000073">
    <property type="entry name" value="AB_hydrolase_1"/>
</dbReference>
<dbReference type="InterPro" id="IPR000639">
    <property type="entry name" value="Epox_hydrolase-like"/>
</dbReference>